<dbReference type="InterPro" id="IPR036388">
    <property type="entry name" value="WH-like_DNA-bd_sf"/>
</dbReference>
<dbReference type="SUPFAM" id="SSF53850">
    <property type="entry name" value="Periplasmic binding protein-like II"/>
    <property type="match status" value="1"/>
</dbReference>
<dbReference type="AlphaFoldDB" id="A0AAW7XZU6"/>
<dbReference type="PROSITE" id="PS50931">
    <property type="entry name" value="HTH_LYSR"/>
    <property type="match status" value="1"/>
</dbReference>
<dbReference type="Pfam" id="PF03466">
    <property type="entry name" value="LysR_substrate"/>
    <property type="match status" value="1"/>
</dbReference>
<evidence type="ECO:0000313" key="7">
    <source>
        <dbReference type="Proteomes" id="UP001170624"/>
    </source>
</evidence>
<dbReference type="GO" id="GO:0000976">
    <property type="term" value="F:transcription cis-regulatory region binding"/>
    <property type="evidence" value="ECO:0007669"/>
    <property type="project" value="TreeGrafter"/>
</dbReference>
<sequence length="301" mass="33394">MELDAKAWQAFVSTAKYGSISRAAKALNCSHSTLSRQIASLEDDLGYELFCRNGTGKKLTITREGQLLTEKASIAVQTLTELNNQAMHYFDDGVPEAISFAIPDIIPPYVEAQLATAIWQQWPQMELSFLRPSLFESLALCAQQKVDFAIVCQEQKRLTAMRTEVIGEEALVILASPSHPLAAMDALSIESLTPYRLFFPLSGNSGHSALENDLFSINTCYVQQFSQGLNLAKQGLGATFAPAHLAKPYIERDELLPLSVFSSELSLKMRLELGYLLNYPYKPVANFILKHLLKLMSSPRS</sequence>
<keyword evidence="3" id="KW-0238">DNA-binding</keyword>
<evidence type="ECO:0000256" key="2">
    <source>
        <dbReference type="ARBA" id="ARBA00023015"/>
    </source>
</evidence>
<dbReference type="SUPFAM" id="SSF46785">
    <property type="entry name" value="Winged helix' DNA-binding domain"/>
    <property type="match status" value="1"/>
</dbReference>
<evidence type="ECO:0000256" key="1">
    <source>
        <dbReference type="ARBA" id="ARBA00009437"/>
    </source>
</evidence>
<dbReference type="CDD" id="cd05466">
    <property type="entry name" value="PBP2_LTTR_substrate"/>
    <property type="match status" value="1"/>
</dbReference>
<dbReference type="InterPro" id="IPR036390">
    <property type="entry name" value="WH_DNA-bd_sf"/>
</dbReference>
<proteinExistence type="inferred from homology"/>
<dbReference type="Proteomes" id="UP001170624">
    <property type="component" value="Unassembled WGS sequence"/>
</dbReference>
<name>A0AAW7XZU6_9GAMM</name>
<gene>
    <name evidence="6" type="ORF">Q4568_03860</name>
</gene>
<dbReference type="RefSeq" id="WP_303498443.1">
    <property type="nucleotide sequence ID" value="NZ_JAUOPU010000003.1"/>
</dbReference>
<dbReference type="Gene3D" id="1.10.10.10">
    <property type="entry name" value="Winged helix-like DNA-binding domain superfamily/Winged helix DNA-binding domain"/>
    <property type="match status" value="1"/>
</dbReference>
<keyword evidence="2" id="KW-0805">Transcription regulation</keyword>
<dbReference type="Pfam" id="PF00126">
    <property type="entry name" value="HTH_1"/>
    <property type="match status" value="1"/>
</dbReference>
<accession>A0AAW7XZU6</accession>
<evidence type="ECO:0000256" key="3">
    <source>
        <dbReference type="ARBA" id="ARBA00023125"/>
    </source>
</evidence>
<dbReference type="PRINTS" id="PR00039">
    <property type="entry name" value="HTHLYSR"/>
</dbReference>
<organism evidence="6 7">
    <name type="scientific">Photobacterium sanguinicancri</name>
    <dbReference type="NCBI Taxonomy" id="875932"/>
    <lineage>
        <taxon>Bacteria</taxon>
        <taxon>Pseudomonadati</taxon>
        <taxon>Pseudomonadota</taxon>
        <taxon>Gammaproteobacteria</taxon>
        <taxon>Vibrionales</taxon>
        <taxon>Vibrionaceae</taxon>
        <taxon>Photobacterium</taxon>
    </lineage>
</organism>
<comment type="similarity">
    <text evidence="1">Belongs to the LysR transcriptional regulatory family.</text>
</comment>
<dbReference type="GO" id="GO:0003700">
    <property type="term" value="F:DNA-binding transcription factor activity"/>
    <property type="evidence" value="ECO:0007669"/>
    <property type="project" value="InterPro"/>
</dbReference>
<dbReference type="EMBL" id="JAUOPU010000003">
    <property type="protein sequence ID" value="MDO6541651.1"/>
    <property type="molecule type" value="Genomic_DNA"/>
</dbReference>
<comment type="caution">
    <text evidence="6">The sequence shown here is derived from an EMBL/GenBank/DDBJ whole genome shotgun (WGS) entry which is preliminary data.</text>
</comment>
<dbReference type="Gene3D" id="3.40.190.290">
    <property type="match status" value="1"/>
</dbReference>
<evidence type="ECO:0000259" key="5">
    <source>
        <dbReference type="PROSITE" id="PS50931"/>
    </source>
</evidence>
<evidence type="ECO:0000256" key="4">
    <source>
        <dbReference type="ARBA" id="ARBA00023163"/>
    </source>
</evidence>
<dbReference type="PANTHER" id="PTHR30126:SF91">
    <property type="entry name" value="LYSR FAMILY TRANSCRIPTIONAL REGULATOR"/>
    <property type="match status" value="1"/>
</dbReference>
<dbReference type="InterPro" id="IPR005119">
    <property type="entry name" value="LysR_subst-bd"/>
</dbReference>
<reference evidence="6" key="1">
    <citation type="submission" date="2023-07" db="EMBL/GenBank/DDBJ databases">
        <title>Genome content predicts the carbon catabolic preferences of heterotrophic bacteria.</title>
        <authorList>
            <person name="Gralka M."/>
        </authorList>
    </citation>
    <scope>NUCLEOTIDE SEQUENCE</scope>
    <source>
        <strain evidence="6">G2M05</strain>
    </source>
</reference>
<dbReference type="PANTHER" id="PTHR30126">
    <property type="entry name" value="HTH-TYPE TRANSCRIPTIONAL REGULATOR"/>
    <property type="match status" value="1"/>
</dbReference>
<protein>
    <submittedName>
        <fullName evidence="6">LysR family transcriptional regulator</fullName>
    </submittedName>
</protein>
<evidence type="ECO:0000313" key="6">
    <source>
        <dbReference type="EMBL" id="MDO6541651.1"/>
    </source>
</evidence>
<dbReference type="InterPro" id="IPR000847">
    <property type="entry name" value="LysR_HTH_N"/>
</dbReference>
<feature type="domain" description="HTH lysR-type" evidence="5">
    <location>
        <begin position="1"/>
        <end position="60"/>
    </location>
</feature>
<keyword evidence="4" id="KW-0804">Transcription</keyword>